<accession>A0A182K4D3</accession>
<keyword evidence="4" id="KW-1185">Reference proteome</keyword>
<feature type="region of interest" description="Disordered" evidence="1">
    <location>
        <begin position="48"/>
        <end position="70"/>
    </location>
</feature>
<dbReference type="PANTHER" id="PTHR12224:SF0">
    <property type="entry name" value="BETA-1,4-MANNOSYL-GLYCOPROTEIN 4-BETA-N-ACETYLGLUCOSAMINYLTRANSFERASE"/>
    <property type="match status" value="1"/>
</dbReference>
<keyword evidence="2" id="KW-1133">Transmembrane helix</keyword>
<feature type="compositionally biased region" description="Low complexity" evidence="1">
    <location>
        <begin position="60"/>
        <end position="70"/>
    </location>
</feature>
<proteinExistence type="predicted"/>
<feature type="compositionally biased region" description="Polar residues" evidence="1">
    <location>
        <begin position="181"/>
        <end position="193"/>
    </location>
</feature>
<evidence type="ECO:0000313" key="3">
    <source>
        <dbReference type="EnsemblMetazoa" id="ACHR005618-PA"/>
    </source>
</evidence>
<dbReference type="GO" id="GO:0006044">
    <property type="term" value="P:N-acetylglucosamine metabolic process"/>
    <property type="evidence" value="ECO:0007669"/>
    <property type="project" value="TreeGrafter"/>
</dbReference>
<dbReference type="EnsemblMetazoa" id="ACHR005618-RA">
    <property type="protein sequence ID" value="ACHR005618-PA"/>
    <property type="gene ID" value="ACHR005618"/>
</dbReference>
<dbReference type="InterPro" id="IPR006813">
    <property type="entry name" value="Glyco_trans_17"/>
</dbReference>
<feature type="transmembrane region" description="Helical" evidence="2">
    <location>
        <begin position="12"/>
        <end position="38"/>
    </location>
</feature>
<evidence type="ECO:0000256" key="2">
    <source>
        <dbReference type="SAM" id="Phobius"/>
    </source>
</evidence>
<evidence type="ECO:0008006" key="5">
    <source>
        <dbReference type="Google" id="ProtNLM"/>
    </source>
</evidence>
<organism evidence="3 4">
    <name type="scientific">Anopheles christyi</name>
    <dbReference type="NCBI Taxonomy" id="43041"/>
    <lineage>
        <taxon>Eukaryota</taxon>
        <taxon>Metazoa</taxon>
        <taxon>Ecdysozoa</taxon>
        <taxon>Arthropoda</taxon>
        <taxon>Hexapoda</taxon>
        <taxon>Insecta</taxon>
        <taxon>Pterygota</taxon>
        <taxon>Neoptera</taxon>
        <taxon>Endopterygota</taxon>
        <taxon>Diptera</taxon>
        <taxon>Nematocera</taxon>
        <taxon>Culicoidea</taxon>
        <taxon>Culicidae</taxon>
        <taxon>Anophelinae</taxon>
        <taxon>Anopheles</taxon>
    </lineage>
</organism>
<keyword evidence="2" id="KW-0812">Transmembrane</keyword>
<name>A0A182K4D3_9DIPT</name>
<evidence type="ECO:0000256" key="1">
    <source>
        <dbReference type="SAM" id="MobiDB-lite"/>
    </source>
</evidence>
<feature type="region of interest" description="Disordered" evidence="1">
    <location>
        <begin position="181"/>
        <end position="202"/>
    </location>
</feature>
<dbReference type="Proteomes" id="UP000075881">
    <property type="component" value="Unassembled WGS sequence"/>
</dbReference>
<dbReference type="Pfam" id="PF04724">
    <property type="entry name" value="Glyco_transf_17"/>
    <property type="match status" value="1"/>
</dbReference>
<reference evidence="4" key="1">
    <citation type="submission" date="2013-03" db="EMBL/GenBank/DDBJ databases">
        <title>The Genome Sequence of Anopheles christyi ACHKN1017.</title>
        <authorList>
            <consortium name="The Broad Institute Genomics Platform"/>
            <person name="Neafsey D.E."/>
            <person name="Besansky N."/>
            <person name="Walker B."/>
            <person name="Young S.K."/>
            <person name="Zeng Q."/>
            <person name="Gargeya S."/>
            <person name="Fitzgerald M."/>
            <person name="Haas B."/>
            <person name="Abouelleil A."/>
            <person name="Allen A.W."/>
            <person name="Alvarado L."/>
            <person name="Arachchi H.M."/>
            <person name="Berlin A.M."/>
            <person name="Chapman S.B."/>
            <person name="Gainer-Dewar J."/>
            <person name="Goldberg J."/>
            <person name="Griggs A."/>
            <person name="Gujja S."/>
            <person name="Hansen M."/>
            <person name="Howarth C."/>
            <person name="Imamovic A."/>
            <person name="Ireland A."/>
            <person name="Larimer J."/>
            <person name="McCowan C."/>
            <person name="Murphy C."/>
            <person name="Pearson M."/>
            <person name="Poon T.W."/>
            <person name="Priest M."/>
            <person name="Roberts A."/>
            <person name="Saif S."/>
            <person name="Shea T."/>
            <person name="Sisk P."/>
            <person name="Sykes S."/>
            <person name="Wortman J."/>
            <person name="Nusbaum C."/>
            <person name="Birren B."/>
        </authorList>
    </citation>
    <scope>NUCLEOTIDE SEQUENCE [LARGE SCALE GENOMIC DNA]</scope>
    <source>
        <strain evidence="4">ACHKN1017</strain>
    </source>
</reference>
<dbReference type="PANTHER" id="PTHR12224">
    <property type="entry name" value="BETA-1,4-MANNOSYL-GLYCOPROTEIN BETA-1,4-N-ACETYLGLUCOSAMINYL-TRANSFERASE"/>
    <property type="match status" value="1"/>
</dbReference>
<dbReference type="GO" id="GO:0003830">
    <property type="term" value="F:beta-1,4-mannosylglycoprotein 4-beta-N-acetylglucosaminyltransferase activity"/>
    <property type="evidence" value="ECO:0007669"/>
    <property type="project" value="InterPro"/>
</dbReference>
<dbReference type="GO" id="GO:0016020">
    <property type="term" value="C:membrane"/>
    <property type="evidence" value="ECO:0007669"/>
    <property type="project" value="InterPro"/>
</dbReference>
<keyword evidence="2" id="KW-0472">Membrane</keyword>
<dbReference type="STRING" id="43041.A0A182K4D3"/>
<protein>
    <recommendedName>
        <fullName evidence="5">EGF-like domain-containing protein</fullName>
    </recommendedName>
</protein>
<dbReference type="VEuPathDB" id="VectorBase:ACHR005618"/>
<sequence length="583" mass="65706">MSPGAKRKLPDVRLFLWGLFLLQISLICLFLLFGSLLVSTTIDTTEDGGTGGNNLPQTAEQQQQRQSQVEGEVERIGRSFSVWSPFVVRFIPNRTVGLTTADQHHNEVALEVEHETGRQLLQGSLQHPRHPKYRPWLQREVPKAERAEKYFRTISYTDWQGNHKRRLCFIEGTQGKALLTSRGTSRQAGNNETEPIDTGIRGTPESALDAGVAAAKAANELNNNHNGPPADDYDDGSVITVGDDGIGRCRCNPQWHGADCGQPEVIWRAFITSKIPPRDQTATPRPVARNLFYIVPCTFISVEVLEIQLMELADQVALFVLCDRPTGAAGTPSYGASIAHHVDGTDFLRTLRNRLLVVSDATCSGRNMFRKLLKYTTKGAIRADDVVLIGGTDEILNRKAVAYLRWYDNWPEPVRFRLKHNVYGFFWQHPGNNTVIGSAAVQVSTLREVYGSDPDRLLAIEKPVMLIGDLNHFGGWYCRRCYQPGSIIQYYEYRASQGGGSLDTLVLPDPKRTKVLNEEYVQQLIAAGKDLEDGERALERLSRRTDKYYQPDYVRENSWKFDNIVLNLFARWDDNLADDDYFS</sequence>
<evidence type="ECO:0000313" key="4">
    <source>
        <dbReference type="Proteomes" id="UP000075881"/>
    </source>
</evidence>
<dbReference type="AlphaFoldDB" id="A0A182K4D3"/>
<reference evidence="3" key="2">
    <citation type="submission" date="2020-05" db="UniProtKB">
        <authorList>
            <consortium name="EnsemblMetazoa"/>
        </authorList>
    </citation>
    <scope>IDENTIFICATION</scope>
    <source>
        <strain evidence="3">ACHKN1017</strain>
    </source>
</reference>